<evidence type="ECO:0000313" key="2">
    <source>
        <dbReference type="EMBL" id="SDM34559.1"/>
    </source>
</evidence>
<keyword evidence="2" id="KW-0808">Transferase</keyword>
<dbReference type="PANTHER" id="PTHR11138">
    <property type="entry name" value="METHIONYL-TRNA FORMYLTRANSFERASE"/>
    <property type="match status" value="1"/>
</dbReference>
<name>A0A1G9SGJ1_ALLAB</name>
<dbReference type="InterPro" id="IPR036477">
    <property type="entry name" value="Formyl_transf_N_sf"/>
</dbReference>
<dbReference type="STRING" id="211114.SAMN04489726_1158"/>
<proteinExistence type="predicted"/>
<dbReference type="Gene3D" id="3.40.50.12230">
    <property type="match status" value="1"/>
</dbReference>
<dbReference type="GO" id="GO:0005829">
    <property type="term" value="C:cytosol"/>
    <property type="evidence" value="ECO:0007669"/>
    <property type="project" value="TreeGrafter"/>
</dbReference>
<dbReference type="PANTHER" id="PTHR11138:SF5">
    <property type="entry name" value="METHIONYL-TRNA FORMYLTRANSFERASE, MITOCHONDRIAL"/>
    <property type="match status" value="1"/>
</dbReference>
<keyword evidence="3" id="KW-1185">Reference proteome</keyword>
<dbReference type="SUPFAM" id="SSF50486">
    <property type="entry name" value="FMT C-terminal domain-like"/>
    <property type="match status" value="1"/>
</dbReference>
<dbReference type="SUPFAM" id="SSF53328">
    <property type="entry name" value="Formyltransferase"/>
    <property type="match status" value="1"/>
</dbReference>
<dbReference type="Proteomes" id="UP000183376">
    <property type="component" value="Chromosome I"/>
</dbReference>
<dbReference type="InterPro" id="IPR002376">
    <property type="entry name" value="Formyl_transf_N"/>
</dbReference>
<accession>A0A1G9SGJ1</accession>
<protein>
    <submittedName>
        <fullName evidence="2">Methionyl-tRNA formyltransferase</fullName>
    </submittedName>
</protein>
<dbReference type="Pfam" id="PF00551">
    <property type="entry name" value="Formyl_trans_N"/>
    <property type="match status" value="1"/>
</dbReference>
<reference evidence="2 3" key="1">
    <citation type="submission" date="2016-10" db="EMBL/GenBank/DDBJ databases">
        <authorList>
            <person name="de Groot N.N."/>
        </authorList>
    </citation>
    <scope>NUCLEOTIDE SEQUENCE [LARGE SCALE GENOMIC DNA]</scope>
    <source>
        <strain evidence="2 3">DSM 44149</strain>
    </source>
</reference>
<organism evidence="2 3">
    <name type="scientific">Allokutzneria albata</name>
    <name type="common">Kibdelosporangium albatum</name>
    <dbReference type="NCBI Taxonomy" id="211114"/>
    <lineage>
        <taxon>Bacteria</taxon>
        <taxon>Bacillati</taxon>
        <taxon>Actinomycetota</taxon>
        <taxon>Actinomycetes</taxon>
        <taxon>Pseudonocardiales</taxon>
        <taxon>Pseudonocardiaceae</taxon>
        <taxon>Allokutzneria</taxon>
    </lineage>
</organism>
<dbReference type="GO" id="GO:0004479">
    <property type="term" value="F:methionyl-tRNA formyltransferase activity"/>
    <property type="evidence" value="ECO:0007669"/>
    <property type="project" value="TreeGrafter"/>
</dbReference>
<dbReference type="OrthoDB" id="9802815at2"/>
<dbReference type="RefSeq" id="WP_156051548.1">
    <property type="nucleotide sequence ID" value="NZ_JOEF01000026.1"/>
</dbReference>
<dbReference type="eggNOG" id="COG0223">
    <property type="taxonomic scope" value="Bacteria"/>
</dbReference>
<feature type="domain" description="Formyl transferase N-terminal" evidence="1">
    <location>
        <begin position="2"/>
        <end position="174"/>
    </location>
</feature>
<dbReference type="CDD" id="cd08369">
    <property type="entry name" value="FMT_core"/>
    <property type="match status" value="1"/>
</dbReference>
<sequence>MRVAVIAALPQTAPPLVDAVRELGHEVPVVVSARRPADWPGHLLSERDLPDGVDLAVPSRPAAITTLLTAYAPDVAVSYGYPRKLPGEAVSVPGLGTVNCHPSALPHYRGPNPVGWAVRNGEKSIGVTWHRMDAELDTGAILEQTRIPLSDEDWSFSGINTRVLGAAVPLLPSVLAKLTAGDAGQPQDAHDTPWAGLFGADYAEIDLSGPARAVHDQVRAWNIMGHNPRVTGPVVILDGARWKVRRTSLTQPPAGVGRLVRCGDGPLWITAADRLA</sequence>
<evidence type="ECO:0000313" key="3">
    <source>
        <dbReference type="Proteomes" id="UP000183376"/>
    </source>
</evidence>
<dbReference type="EMBL" id="LT629701">
    <property type="protein sequence ID" value="SDM34559.1"/>
    <property type="molecule type" value="Genomic_DNA"/>
</dbReference>
<dbReference type="AlphaFoldDB" id="A0A1G9SGJ1"/>
<gene>
    <name evidence="2" type="ORF">SAMN04489726_1158</name>
</gene>
<dbReference type="InterPro" id="IPR011034">
    <property type="entry name" value="Formyl_transferase-like_C_sf"/>
</dbReference>
<evidence type="ECO:0000259" key="1">
    <source>
        <dbReference type="Pfam" id="PF00551"/>
    </source>
</evidence>